<feature type="chain" id="PRO_5045184276" evidence="1">
    <location>
        <begin position="30"/>
        <end position="69"/>
    </location>
</feature>
<proteinExistence type="predicted"/>
<sequence length="69" mass="6828">MRPSSSTLAALATLAAGALVLGGAGTASADVTVTFPEAVSHTVVFGDWLQIAGDDVFNAGHDNIVGSNN</sequence>
<dbReference type="Proteomes" id="UP001617351">
    <property type="component" value="Unassembled WGS sequence"/>
</dbReference>
<evidence type="ECO:0000256" key="1">
    <source>
        <dbReference type="SAM" id="SignalP"/>
    </source>
</evidence>
<protein>
    <submittedName>
        <fullName evidence="2">Uncharacterized protein</fullName>
    </submittedName>
</protein>
<reference evidence="2 3" key="1">
    <citation type="submission" date="2024-10" db="EMBL/GenBank/DDBJ databases">
        <title>The Natural Products Discovery Center: Release of the First 8490 Sequenced Strains for Exploring Actinobacteria Biosynthetic Diversity.</title>
        <authorList>
            <person name="Kalkreuter E."/>
            <person name="Kautsar S.A."/>
            <person name="Yang D."/>
            <person name="Bader C.D."/>
            <person name="Teijaro C.N."/>
            <person name="Fluegel L."/>
            <person name="Davis C.M."/>
            <person name="Simpson J.R."/>
            <person name="Lauterbach L."/>
            <person name="Steele A.D."/>
            <person name="Gui C."/>
            <person name="Meng S."/>
            <person name="Li G."/>
            <person name="Viehrig K."/>
            <person name="Ye F."/>
            <person name="Su P."/>
            <person name="Kiefer A.F."/>
            <person name="Nichols A."/>
            <person name="Cepeda A.J."/>
            <person name="Yan W."/>
            <person name="Fan B."/>
            <person name="Jiang Y."/>
            <person name="Adhikari A."/>
            <person name="Zheng C.-J."/>
            <person name="Schuster L."/>
            <person name="Cowan T.M."/>
            <person name="Smanski M.J."/>
            <person name="Chevrette M.G."/>
            <person name="De Carvalho L.P.S."/>
            <person name="Shen B."/>
        </authorList>
    </citation>
    <scope>NUCLEOTIDE SEQUENCE [LARGE SCALE GENOMIC DNA]</scope>
    <source>
        <strain evidence="2 3">NPDC087220</strain>
    </source>
</reference>
<comment type="caution">
    <text evidence="2">The sequence shown here is derived from an EMBL/GenBank/DDBJ whole genome shotgun (WGS) entry which is preliminary data.</text>
</comment>
<keyword evidence="1" id="KW-0732">Signal</keyword>
<feature type="signal peptide" evidence="1">
    <location>
        <begin position="1"/>
        <end position="29"/>
    </location>
</feature>
<gene>
    <name evidence="2" type="ORF">ACIO7M_19555</name>
</gene>
<accession>A0ABW8EJ72</accession>
<dbReference type="EMBL" id="JBIUYY010000008">
    <property type="protein sequence ID" value="MFJ2823291.1"/>
    <property type="molecule type" value="Genomic_DNA"/>
</dbReference>
<evidence type="ECO:0000313" key="3">
    <source>
        <dbReference type="Proteomes" id="UP001617351"/>
    </source>
</evidence>
<organism evidence="2 3">
    <name type="scientific">Streptomyces toxytricini</name>
    <name type="common">Actinomyces toxytricini</name>
    <dbReference type="NCBI Taxonomy" id="67369"/>
    <lineage>
        <taxon>Bacteria</taxon>
        <taxon>Bacillati</taxon>
        <taxon>Actinomycetota</taxon>
        <taxon>Actinomycetes</taxon>
        <taxon>Kitasatosporales</taxon>
        <taxon>Streptomycetaceae</taxon>
        <taxon>Streptomyces</taxon>
    </lineage>
</organism>
<keyword evidence="3" id="KW-1185">Reference proteome</keyword>
<dbReference type="RefSeq" id="WP_365515363.1">
    <property type="nucleotide sequence ID" value="NZ_JBFANW010000604.1"/>
</dbReference>
<evidence type="ECO:0000313" key="2">
    <source>
        <dbReference type="EMBL" id="MFJ2823291.1"/>
    </source>
</evidence>
<name>A0ABW8EJ72_STRT5</name>